<accession>A0A642UHZ8</accession>
<protein>
    <recommendedName>
        <fullName evidence="3">Mitochondrial ATPase complex subunit ATP10</fullName>
    </recommendedName>
</protein>
<dbReference type="EMBL" id="SWFT01000124">
    <property type="protein sequence ID" value="KAA8899383.1"/>
    <property type="molecule type" value="Genomic_DNA"/>
</dbReference>
<evidence type="ECO:0008006" key="3">
    <source>
        <dbReference type="Google" id="ProtNLM"/>
    </source>
</evidence>
<dbReference type="AlphaFoldDB" id="A0A642UHZ8"/>
<dbReference type="OrthoDB" id="17089at2759"/>
<dbReference type="GO" id="GO:0005743">
    <property type="term" value="C:mitochondrial inner membrane"/>
    <property type="evidence" value="ECO:0007669"/>
    <property type="project" value="TreeGrafter"/>
</dbReference>
<evidence type="ECO:0000313" key="1">
    <source>
        <dbReference type="EMBL" id="KAA8899383.1"/>
    </source>
</evidence>
<dbReference type="OMA" id="YFPNFHG"/>
<organism evidence="1 2">
    <name type="scientific">Diutina rugosa</name>
    <name type="common">Yeast</name>
    <name type="synonym">Candida rugosa</name>
    <dbReference type="NCBI Taxonomy" id="5481"/>
    <lineage>
        <taxon>Eukaryota</taxon>
        <taxon>Fungi</taxon>
        <taxon>Dikarya</taxon>
        <taxon>Ascomycota</taxon>
        <taxon>Saccharomycotina</taxon>
        <taxon>Pichiomycetes</taxon>
        <taxon>Debaryomycetaceae</taxon>
        <taxon>Diutina</taxon>
    </lineage>
</organism>
<dbReference type="PANTHER" id="PTHR28106:SF1">
    <property type="entry name" value="MITOCHONDRIAL ATPASE COMPLEX SUBUNIT ATP10"/>
    <property type="match status" value="1"/>
</dbReference>
<name>A0A642UHZ8_DIURU</name>
<keyword evidence="2" id="KW-1185">Reference proteome</keyword>
<gene>
    <name evidence="1" type="ORF">DIURU_004405</name>
</gene>
<dbReference type="InterPro" id="IPR007849">
    <property type="entry name" value="ATP10"/>
</dbReference>
<dbReference type="GeneID" id="54783056"/>
<dbReference type="VEuPathDB" id="FungiDB:DIURU_004405"/>
<dbReference type="GO" id="GO:0033615">
    <property type="term" value="P:mitochondrial proton-transporting ATP synthase complex assembly"/>
    <property type="evidence" value="ECO:0007669"/>
    <property type="project" value="TreeGrafter"/>
</dbReference>
<proteinExistence type="predicted"/>
<dbReference type="PANTHER" id="PTHR28106">
    <property type="entry name" value="MITOCHONDRIAL ATPASE COMPLEX SUBUNIT ATP10"/>
    <property type="match status" value="1"/>
</dbReference>
<reference evidence="1 2" key="1">
    <citation type="submission" date="2019-07" db="EMBL/GenBank/DDBJ databases">
        <title>Genome assembly of two rare yeast pathogens: Diutina rugosa and Trichomonascus ciferrii.</title>
        <authorList>
            <person name="Mixao V."/>
            <person name="Saus E."/>
            <person name="Hansen A."/>
            <person name="Lass-Flor C."/>
            <person name="Gabaldon T."/>
        </authorList>
    </citation>
    <scope>NUCLEOTIDE SEQUENCE [LARGE SCALE GENOMIC DNA]</scope>
    <source>
        <strain evidence="1 2">CBS 613</strain>
    </source>
</reference>
<sequence length="272" mass="31209">MSLRSLRALHTSPGLYKAPRFVVTLTEAAKPPLEKSIPVTRPFGLDSPVLLNRKVTTSYSVGSLFSNERKEQRQKKLDHEIAHSPFYESKSFRNVNGKIFTPPVSWFKRDHSLYFPDFYGSTLAGNTSLFDVLGPVNLVRVYSTVSGENCCNTWFGDYLHDYAKFKSDYPQAQIIDINIPQNWLKGFVINLSKGHIRKTLSPERWDRYFVLPDHIFPFDIRQKLLCDNMCSGYVYVLDNEGKIRWATSGFASDEEKALMYKCVRGLEKEAAQ</sequence>
<evidence type="ECO:0000313" key="2">
    <source>
        <dbReference type="Proteomes" id="UP000449547"/>
    </source>
</evidence>
<comment type="caution">
    <text evidence="1">The sequence shown here is derived from an EMBL/GenBank/DDBJ whole genome shotgun (WGS) entry which is preliminary data.</text>
</comment>
<dbReference type="RefSeq" id="XP_034010897.1">
    <property type="nucleotide sequence ID" value="XM_034157275.1"/>
</dbReference>
<dbReference type="Pfam" id="PF05176">
    <property type="entry name" value="ATP-synt_10"/>
    <property type="match status" value="1"/>
</dbReference>
<dbReference type="Proteomes" id="UP000449547">
    <property type="component" value="Unassembled WGS sequence"/>
</dbReference>